<dbReference type="Gene3D" id="3.30.530.20">
    <property type="match status" value="1"/>
</dbReference>
<name>A0ABP9PBI9_9ACTN</name>
<dbReference type="Pfam" id="PF10604">
    <property type="entry name" value="Polyketide_cyc2"/>
    <property type="match status" value="1"/>
</dbReference>
<dbReference type="RefSeq" id="WP_345454707.1">
    <property type="nucleotide sequence ID" value="NZ_BAABKG010000001.1"/>
</dbReference>
<dbReference type="Proteomes" id="UP001500221">
    <property type="component" value="Unassembled WGS sequence"/>
</dbReference>
<dbReference type="SUPFAM" id="SSF55961">
    <property type="entry name" value="Bet v1-like"/>
    <property type="match status" value="1"/>
</dbReference>
<organism evidence="1 2">
    <name type="scientific">Nocardioides marinquilinus</name>
    <dbReference type="NCBI Taxonomy" id="1210400"/>
    <lineage>
        <taxon>Bacteria</taxon>
        <taxon>Bacillati</taxon>
        <taxon>Actinomycetota</taxon>
        <taxon>Actinomycetes</taxon>
        <taxon>Propionibacteriales</taxon>
        <taxon>Nocardioidaceae</taxon>
        <taxon>Nocardioides</taxon>
    </lineage>
</organism>
<reference evidence="2" key="1">
    <citation type="journal article" date="2019" name="Int. J. Syst. Evol. Microbiol.">
        <title>The Global Catalogue of Microorganisms (GCM) 10K type strain sequencing project: providing services to taxonomists for standard genome sequencing and annotation.</title>
        <authorList>
            <consortium name="The Broad Institute Genomics Platform"/>
            <consortium name="The Broad Institute Genome Sequencing Center for Infectious Disease"/>
            <person name="Wu L."/>
            <person name="Ma J."/>
        </authorList>
    </citation>
    <scope>NUCLEOTIDE SEQUENCE [LARGE SCALE GENOMIC DNA]</scope>
    <source>
        <strain evidence="2">JCM 18459</strain>
    </source>
</reference>
<proteinExistence type="predicted"/>
<dbReference type="InterPro" id="IPR023393">
    <property type="entry name" value="START-like_dom_sf"/>
</dbReference>
<protein>
    <recommendedName>
        <fullName evidence="3">SRPBCC family protein</fullName>
    </recommendedName>
</protein>
<accession>A0ABP9PBI9</accession>
<sequence length="145" mass="16047">MSRPIRFDVSCEEAYDYLVAPDNRPEWQSSLAAVADVQGEDNVVGQHWTDVTKARLRPHMELTDADRPHRWSERGTWRGFSATLTLCFTPVGSVCDVTVGLDMQARGIARPVGAVLNRMAPSAVRSDLKRAARILAERAGDAPTR</sequence>
<dbReference type="EMBL" id="BAABKG010000001">
    <property type="protein sequence ID" value="GAA5143096.1"/>
    <property type="molecule type" value="Genomic_DNA"/>
</dbReference>
<comment type="caution">
    <text evidence="1">The sequence shown here is derived from an EMBL/GenBank/DDBJ whole genome shotgun (WGS) entry which is preliminary data.</text>
</comment>
<keyword evidence="2" id="KW-1185">Reference proteome</keyword>
<evidence type="ECO:0000313" key="1">
    <source>
        <dbReference type="EMBL" id="GAA5143096.1"/>
    </source>
</evidence>
<gene>
    <name evidence="1" type="ORF">GCM10023340_07750</name>
</gene>
<evidence type="ECO:0000313" key="2">
    <source>
        <dbReference type="Proteomes" id="UP001500221"/>
    </source>
</evidence>
<dbReference type="InterPro" id="IPR019587">
    <property type="entry name" value="Polyketide_cyclase/dehydratase"/>
</dbReference>
<evidence type="ECO:0008006" key="3">
    <source>
        <dbReference type="Google" id="ProtNLM"/>
    </source>
</evidence>